<sequence>MKINPYVIISNKEINRTFLAGIEFGQPIKGQIISNDGGNFLKFNGHMIRLSQIDNFLNTDKVDIIFYPIALVDNKLYIKIIDLYKNGRYVPSSIDEVEIAKKMLEKMGLEDNKDNLRFMLKIFHMKLLSDNYLSLNKEQMELLERLASHFSIYQTGYADGLPASLIKVEGYVNGKAANAENDNVFKLVIVYNSDMLGNISIRMRYNKMAKIIDMEFYTEKSATLDLLFKNRSEIRNCLKRIGLGTRLHFIKGSISADIFGYPLGGNFSERV</sequence>
<reference evidence="1 2" key="1">
    <citation type="submission" date="2019-08" db="EMBL/GenBank/DDBJ databases">
        <title>Calorimonas adulescens gen. nov., sp. nov., an anaerobic thermophilic bacterium from Sakhalin hot spring.</title>
        <authorList>
            <person name="Khomyakova M.A."/>
            <person name="Merkel A.Y."/>
            <person name="Novikov A."/>
            <person name="Bonch-Osmolovskaya E.A."/>
            <person name="Slobodkin A.I."/>
        </authorList>
    </citation>
    <scope>NUCLEOTIDE SEQUENCE [LARGE SCALE GENOMIC DNA]</scope>
    <source>
        <strain evidence="1 2">A05MB</strain>
    </source>
</reference>
<proteinExistence type="predicted"/>
<evidence type="ECO:0008006" key="3">
    <source>
        <dbReference type="Google" id="ProtNLM"/>
    </source>
</evidence>
<comment type="caution">
    <text evidence="1">The sequence shown here is derived from an EMBL/GenBank/DDBJ whole genome shotgun (WGS) entry which is preliminary data.</text>
</comment>
<dbReference type="Proteomes" id="UP000322976">
    <property type="component" value="Unassembled WGS sequence"/>
</dbReference>
<protein>
    <recommendedName>
        <fullName evidence="3">Flagellar hook-length control protein FliK</fullName>
    </recommendedName>
</protein>
<dbReference type="AlphaFoldDB" id="A0A5D8QGM1"/>
<organism evidence="1 2">
    <name type="scientific">Calorimonas adulescens</name>
    <dbReference type="NCBI Taxonomy" id="2606906"/>
    <lineage>
        <taxon>Bacteria</taxon>
        <taxon>Bacillati</taxon>
        <taxon>Bacillota</taxon>
        <taxon>Clostridia</taxon>
        <taxon>Thermoanaerobacterales</taxon>
        <taxon>Thermoanaerobacteraceae</taxon>
        <taxon>Calorimonas</taxon>
    </lineage>
</organism>
<keyword evidence="2" id="KW-1185">Reference proteome</keyword>
<name>A0A5D8QGM1_9THEO</name>
<evidence type="ECO:0000313" key="1">
    <source>
        <dbReference type="EMBL" id="TZE83369.1"/>
    </source>
</evidence>
<evidence type="ECO:0000313" key="2">
    <source>
        <dbReference type="Proteomes" id="UP000322976"/>
    </source>
</evidence>
<gene>
    <name evidence="1" type="ORF">FWJ32_00340</name>
</gene>
<dbReference type="RefSeq" id="WP_149543987.1">
    <property type="nucleotide sequence ID" value="NZ_VTPS01000001.1"/>
</dbReference>
<dbReference type="EMBL" id="VTPS01000001">
    <property type="protein sequence ID" value="TZE83369.1"/>
    <property type="molecule type" value="Genomic_DNA"/>
</dbReference>
<accession>A0A5D8QGM1</accession>